<feature type="non-terminal residue" evidence="2">
    <location>
        <position position="1"/>
    </location>
</feature>
<comment type="caution">
    <text evidence="2">The sequence shown here is derived from an EMBL/GenBank/DDBJ whole genome shotgun (WGS) entry which is preliminary data.</text>
</comment>
<evidence type="ECO:0000259" key="1">
    <source>
        <dbReference type="Pfam" id="PF01568"/>
    </source>
</evidence>
<evidence type="ECO:0000313" key="3">
    <source>
        <dbReference type="Proteomes" id="UP000471082"/>
    </source>
</evidence>
<dbReference type="GO" id="GO:0043546">
    <property type="term" value="F:molybdopterin cofactor binding"/>
    <property type="evidence" value="ECO:0007669"/>
    <property type="project" value="InterPro"/>
</dbReference>
<sequence>EQMVFTLATTRSHDQYNTTIYGLDDRYRGVFGERRVLFINGADIAALNMKAGDWVDLESLCEDGVHREARRFLLVDYNIPRGCLAAYYPETNALVP</sequence>
<dbReference type="EMBL" id="JAAGYU010002047">
    <property type="protein sequence ID" value="NEL80914.1"/>
    <property type="molecule type" value="Genomic_DNA"/>
</dbReference>
<feature type="non-terminal residue" evidence="2">
    <location>
        <position position="96"/>
    </location>
</feature>
<proteinExistence type="predicted"/>
<dbReference type="GO" id="GO:0016491">
    <property type="term" value="F:oxidoreductase activity"/>
    <property type="evidence" value="ECO:0007669"/>
    <property type="project" value="InterPro"/>
</dbReference>
<organism evidence="2 3">
    <name type="scientific">Xanthomonas perforans</name>
    <dbReference type="NCBI Taxonomy" id="442694"/>
    <lineage>
        <taxon>Bacteria</taxon>
        <taxon>Pseudomonadati</taxon>
        <taxon>Pseudomonadota</taxon>
        <taxon>Gammaproteobacteria</taxon>
        <taxon>Lysobacterales</taxon>
        <taxon>Lysobacteraceae</taxon>
        <taxon>Xanthomonas</taxon>
    </lineage>
</organism>
<dbReference type="InterPro" id="IPR037951">
    <property type="entry name" value="MopB_CT_YdeP"/>
</dbReference>
<dbReference type="SUPFAM" id="SSF50692">
    <property type="entry name" value="ADC-like"/>
    <property type="match status" value="1"/>
</dbReference>
<reference evidence="2 3" key="1">
    <citation type="submission" date="2019-11" db="EMBL/GenBank/DDBJ databases">
        <title>Genome-resolved metagenomics to study the prevalence of co-infection and intraspecific heterogeneity among plant pathogen metapopulations.</title>
        <authorList>
            <person name="Newberry E."/>
            <person name="Bhandari R."/>
            <person name="Kemble J."/>
            <person name="Sikora E."/>
            <person name="Potnis N."/>
        </authorList>
    </citation>
    <scope>NUCLEOTIDE SEQUENCE [LARGE SCALE GENOMIC DNA]</scope>
    <source>
        <strain evidence="2">Xp_Tom_Tuscaloosa_18b</strain>
    </source>
</reference>
<dbReference type="InterPro" id="IPR006657">
    <property type="entry name" value="MoPterin_dinucl-bd_dom"/>
</dbReference>
<name>A0A7X5SCM4_XANPE</name>
<accession>A0A7X5SCM4</accession>
<dbReference type="CDD" id="cd02787">
    <property type="entry name" value="MopB_CT_ydeP"/>
    <property type="match status" value="1"/>
</dbReference>
<dbReference type="AlphaFoldDB" id="A0A7X5SCM4"/>
<gene>
    <name evidence="2" type="ORF">G3W61_32195</name>
</gene>
<feature type="domain" description="Molybdopterin dinucleotide-binding" evidence="1">
    <location>
        <begin position="5"/>
        <end position="91"/>
    </location>
</feature>
<dbReference type="Proteomes" id="UP000471082">
    <property type="component" value="Unassembled WGS sequence"/>
</dbReference>
<dbReference type="Pfam" id="PF01568">
    <property type="entry name" value="Molydop_binding"/>
    <property type="match status" value="1"/>
</dbReference>
<dbReference type="InterPro" id="IPR009010">
    <property type="entry name" value="Asp_de-COase-like_dom_sf"/>
</dbReference>
<evidence type="ECO:0000313" key="2">
    <source>
        <dbReference type="EMBL" id="NEL80914.1"/>
    </source>
</evidence>
<protein>
    <recommendedName>
        <fullName evidence="1">Molybdopterin dinucleotide-binding domain-containing protein</fullName>
    </recommendedName>
</protein>